<dbReference type="CDD" id="cd07331">
    <property type="entry name" value="M48C_Oma1_like"/>
    <property type="match status" value="1"/>
</dbReference>
<gene>
    <name evidence="8" type="ORF">N0F65_009768</name>
</gene>
<reference evidence="8" key="2">
    <citation type="journal article" date="2023" name="Microbiol Resour">
        <title>Decontamination and Annotation of the Draft Genome Sequence of the Oomycete Lagenidium giganteum ARSEF 373.</title>
        <authorList>
            <person name="Morgan W.R."/>
            <person name="Tartar A."/>
        </authorList>
    </citation>
    <scope>NUCLEOTIDE SEQUENCE</scope>
    <source>
        <strain evidence="8">ARSEF 373</strain>
    </source>
</reference>
<comment type="similarity">
    <text evidence="6">Belongs to the peptidase M48 family.</text>
</comment>
<name>A0AAV2YTT2_9STRA</name>
<proteinExistence type="inferred from homology"/>
<evidence type="ECO:0000256" key="2">
    <source>
        <dbReference type="ARBA" id="ARBA00022723"/>
    </source>
</evidence>
<keyword evidence="4 6" id="KW-0862">Zinc</keyword>
<dbReference type="Gene3D" id="3.30.2010.10">
    <property type="entry name" value="Metalloproteases ('zincins'), catalytic domain"/>
    <property type="match status" value="1"/>
</dbReference>
<dbReference type="GO" id="GO:0004222">
    <property type="term" value="F:metalloendopeptidase activity"/>
    <property type="evidence" value="ECO:0007669"/>
    <property type="project" value="InterPro"/>
</dbReference>
<dbReference type="PANTHER" id="PTHR22726:SF1">
    <property type="entry name" value="METALLOENDOPEPTIDASE OMA1, MITOCHONDRIAL"/>
    <property type="match status" value="1"/>
</dbReference>
<keyword evidence="1 6" id="KW-0645">Protease</keyword>
<feature type="domain" description="Peptidase M48" evidence="7">
    <location>
        <begin position="44"/>
        <end position="214"/>
    </location>
</feature>
<accession>A0AAV2YTT2</accession>
<keyword evidence="3 6" id="KW-0378">Hydrolase</keyword>
<dbReference type="AlphaFoldDB" id="A0AAV2YTT2"/>
<evidence type="ECO:0000256" key="6">
    <source>
        <dbReference type="RuleBase" id="RU003983"/>
    </source>
</evidence>
<evidence type="ECO:0000256" key="4">
    <source>
        <dbReference type="ARBA" id="ARBA00022833"/>
    </source>
</evidence>
<dbReference type="InterPro" id="IPR051156">
    <property type="entry name" value="Mito/Outer_Membr_Metalloprot"/>
</dbReference>
<dbReference type="GO" id="GO:0046872">
    <property type="term" value="F:metal ion binding"/>
    <property type="evidence" value="ECO:0007669"/>
    <property type="project" value="UniProtKB-KW"/>
</dbReference>
<dbReference type="GO" id="GO:0016020">
    <property type="term" value="C:membrane"/>
    <property type="evidence" value="ECO:0007669"/>
    <property type="project" value="TreeGrafter"/>
</dbReference>
<keyword evidence="5 6" id="KW-0482">Metalloprotease</keyword>
<organism evidence="8 9">
    <name type="scientific">Lagenidium giganteum</name>
    <dbReference type="NCBI Taxonomy" id="4803"/>
    <lineage>
        <taxon>Eukaryota</taxon>
        <taxon>Sar</taxon>
        <taxon>Stramenopiles</taxon>
        <taxon>Oomycota</taxon>
        <taxon>Peronosporomycetes</taxon>
        <taxon>Pythiales</taxon>
        <taxon>Pythiaceae</taxon>
    </lineage>
</organism>
<protein>
    <recommendedName>
        <fullName evidence="7">Peptidase M48 domain-containing protein</fullName>
    </recommendedName>
</protein>
<evidence type="ECO:0000313" key="9">
    <source>
        <dbReference type="Proteomes" id="UP001146120"/>
    </source>
</evidence>
<dbReference type="EMBL" id="DAKRPA010000133">
    <property type="protein sequence ID" value="DAZ97500.1"/>
    <property type="molecule type" value="Genomic_DNA"/>
</dbReference>
<dbReference type="Proteomes" id="UP001146120">
    <property type="component" value="Unassembled WGS sequence"/>
</dbReference>
<evidence type="ECO:0000256" key="3">
    <source>
        <dbReference type="ARBA" id="ARBA00022801"/>
    </source>
</evidence>
<dbReference type="Pfam" id="PF01435">
    <property type="entry name" value="Peptidase_M48"/>
    <property type="match status" value="1"/>
</dbReference>
<comment type="caution">
    <text evidence="8">The sequence shown here is derived from an EMBL/GenBank/DDBJ whole genome shotgun (WGS) entry which is preliminary data.</text>
</comment>
<evidence type="ECO:0000256" key="5">
    <source>
        <dbReference type="ARBA" id="ARBA00023049"/>
    </source>
</evidence>
<evidence type="ECO:0000313" key="8">
    <source>
        <dbReference type="EMBL" id="DAZ97500.1"/>
    </source>
</evidence>
<dbReference type="PANTHER" id="PTHR22726">
    <property type="entry name" value="METALLOENDOPEPTIDASE OMA1"/>
    <property type="match status" value="1"/>
</dbReference>
<keyword evidence="9" id="KW-1185">Reference proteome</keyword>
<evidence type="ECO:0000256" key="1">
    <source>
        <dbReference type="ARBA" id="ARBA00022670"/>
    </source>
</evidence>
<evidence type="ECO:0000259" key="7">
    <source>
        <dbReference type="Pfam" id="PF01435"/>
    </source>
</evidence>
<dbReference type="GO" id="GO:0051603">
    <property type="term" value="P:proteolysis involved in protein catabolic process"/>
    <property type="evidence" value="ECO:0007669"/>
    <property type="project" value="TreeGrafter"/>
</dbReference>
<reference evidence="8" key="1">
    <citation type="submission" date="2022-11" db="EMBL/GenBank/DDBJ databases">
        <authorList>
            <person name="Morgan W.R."/>
            <person name="Tartar A."/>
        </authorList>
    </citation>
    <scope>NUCLEOTIDE SEQUENCE</scope>
    <source>
        <strain evidence="8">ARSEF 373</strain>
    </source>
</reference>
<keyword evidence="2" id="KW-0479">Metal-binding</keyword>
<comment type="cofactor">
    <cofactor evidence="6">
        <name>Zn(2+)</name>
        <dbReference type="ChEBI" id="CHEBI:29105"/>
    </cofactor>
    <text evidence="6">Binds 1 zinc ion per subunit.</text>
</comment>
<dbReference type="InterPro" id="IPR001915">
    <property type="entry name" value="Peptidase_M48"/>
</dbReference>
<sequence length="229" mass="25350">MPLTGRRRLMLLSPPTEEALGDQAYEEILSQSIVLGAAHPLSRAVTRVGQQIQVAVDQPQMNWKFHVIESQEPNAFCLPGGKVFVHTGLFKIVDNEDALAAVLCHEAAHGLARHGAEKISYNLVALILLALIFPSVGQLSNVLVRLVIDLPFSRKLELEADRIGLRIMAKSCYDPRASIGVNLALGKLEQRGMLAHSKYFSTHPPSNERIESLECVEPCTREQSFFFLN</sequence>